<dbReference type="GeneID" id="17309092"/>
<reference evidence="4" key="2">
    <citation type="submission" date="2012-11" db="EMBL/GenBank/DDBJ databases">
        <authorList>
            <person name="Kuo A."/>
            <person name="Curtis B.A."/>
            <person name="Tanifuji G."/>
            <person name="Burki F."/>
            <person name="Gruber A."/>
            <person name="Irimia M."/>
            <person name="Maruyama S."/>
            <person name="Arias M.C."/>
            <person name="Ball S.G."/>
            <person name="Gile G.H."/>
            <person name="Hirakawa Y."/>
            <person name="Hopkins J.F."/>
            <person name="Rensing S.A."/>
            <person name="Schmutz J."/>
            <person name="Symeonidi A."/>
            <person name="Elias M."/>
            <person name="Eveleigh R.J."/>
            <person name="Herman E.K."/>
            <person name="Klute M.J."/>
            <person name="Nakayama T."/>
            <person name="Obornik M."/>
            <person name="Reyes-Prieto A."/>
            <person name="Armbrust E.V."/>
            <person name="Aves S.J."/>
            <person name="Beiko R.G."/>
            <person name="Coutinho P."/>
            <person name="Dacks J.B."/>
            <person name="Durnford D.G."/>
            <person name="Fast N.M."/>
            <person name="Green B.R."/>
            <person name="Grisdale C."/>
            <person name="Hempe F."/>
            <person name="Henrissat B."/>
            <person name="Hoppner M.P."/>
            <person name="Ishida K.-I."/>
            <person name="Kim E."/>
            <person name="Koreny L."/>
            <person name="Kroth P.G."/>
            <person name="Liu Y."/>
            <person name="Malik S.-B."/>
            <person name="Maier U.G."/>
            <person name="McRose D."/>
            <person name="Mock T."/>
            <person name="Neilson J.A."/>
            <person name="Onodera N.T."/>
            <person name="Poole A.M."/>
            <person name="Pritham E.J."/>
            <person name="Richards T.A."/>
            <person name="Rocap G."/>
            <person name="Roy S.W."/>
            <person name="Sarai C."/>
            <person name="Schaack S."/>
            <person name="Shirato S."/>
            <person name="Slamovits C.H."/>
            <person name="Spencer D.F."/>
            <person name="Suzuki S."/>
            <person name="Worden A.Z."/>
            <person name="Zauner S."/>
            <person name="Barry K."/>
            <person name="Bell C."/>
            <person name="Bharti A.K."/>
            <person name="Crow J.A."/>
            <person name="Grimwood J."/>
            <person name="Kramer R."/>
            <person name="Lindquist E."/>
            <person name="Lucas S."/>
            <person name="Salamov A."/>
            <person name="McFadden G.I."/>
            <person name="Lane C.E."/>
            <person name="Keeling P.J."/>
            <person name="Gray M.W."/>
            <person name="Grigoriev I.V."/>
            <person name="Archibald J.M."/>
        </authorList>
    </citation>
    <scope>NUCLEOTIDE SEQUENCE</scope>
    <source>
        <strain evidence="4">CCMP2712</strain>
    </source>
</reference>
<reference evidence="2 4" key="1">
    <citation type="journal article" date="2012" name="Nature">
        <title>Algal genomes reveal evolutionary mosaicism and the fate of nucleomorphs.</title>
        <authorList>
            <consortium name="DOE Joint Genome Institute"/>
            <person name="Curtis B.A."/>
            <person name="Tanifuji G."/>
            <person name="Burki F."/>
            <person name="Gruber A."/>
            <person name="Irimia M."/>
            <person name="Maruyama S."/>
            <person name="Arias M.C."/>
            <person name="Ball S.G."/>
            <person name="Gile G.H."/>
            <person name="Hirakawa Y."/>
            <person name="Hopkins J.F."/>
            <person name="Kuo A."/>
            <person name="Rensing S.A."/>
            <person name="Schmutz J."/>
            <person name="Symeonidi A."/>
            <person name="Elias M."/>
            <person name="Eveleigh R.J."/>
            <person name="Herman E.K."/>
            <person name="Klute M.J."/>
            <person name="Nakayama T."/>
            <person name="Obornik M."/>
            <person name="Reyes-Prieto A."/>
            <person name="Armbrust E.V."/>
            <person name="Aves S.J."/>
            <person name="Beiko R.G."/>
            <person name="Coutinho P."/>
            <person name="Dacks J.B."/>
            <person name="Durnford D.G."/>
            <person name="Fast N.M."/>
            <person name="Green B.R."/>
            <person name="Grisdale C.J."/>
            <person name="Hempel F."/>
            <person name="Henrissat B."/>
            <person name="Hoppner M.P."/>
            <person name="Ishida K."/>
            <person name="Kim E."/>
            <person name="Koreny L."/>
            <person name="Kroth P.G."/>
            <person name="Liu Y."/>
            <person name="Malik S.B."/>
            <person name="Maier U.G."/>
            <person name="McRose D."/>
            <person name="Mock T."/>
            <person name="Neilson J.A."/>
            <person name="Onodera N.T."/>
            <person name="Poole A.M."/>
            <person name="Pritham E.J."/>
            <person name="Richards T.A."/>
            <person name="Rocap G."/>
            <person name="Roy S.W."/>
            <person name="Sarai C."/>
            <person name="Schaack S."/>
            <person name="Shirato S."/>
            <person name="Slamovits C.H."/>
            <person name="Spencer D.F."/>
            <person name="Suzuki S."/>
            <person name="Worden A.Z."/>
            <person name="Zauner S."/>
            <person name="Barry K."/>
            <person name="Bell C."/>
            <person name="Bharti A.K."/>
            <person name="Crow J.A."/>
            <person name="Grimwood J."/>
            <person name="Kramer R."/>
            <person name="Lindquist E."/>
            <person name="Lucas S."/>
            <person name="Salamov A."/>
            <person name="McFadden G.I."/>
            <person name="Lane C.E."/>
            <person name="Keeling P.J."/>
            <person name="Gray M.W."/>
            <person name="Grigoriev I.V."/>
            <person name="Archibald J.M."/>
        </authorList>
    </citation>
    <scope>NUCLEOTIDE SEQUENCE</scope>
    <source>
        <strain evidence="2 4">CCMP2712</strain>
    </source>
</reference>
<evidence type="ECO:0000313" key="3">
    <source>
        <dbReference type="EnsemblProtists" id="EKX52044"/>
    </source>
</evidence>
<gene>
    <name evidence="2" type="ORF">GUITHDRAFT_133795</name>
</gene>
<evidence type="ECO:0000313" key="2">
    <source>
        <dbReference type="EMBL" id="EKX52044.1"/>
    </source>
</evidence>
<reference evidence="3" key="3">
    <citation type="submission" date="2015-06" db="UniProtKB">
        <authorList>
            <consortium name="EnsemblProtists"/>
        </authorList>
    </citation>
    <scope>IDENTIFICATION</scope>
</reference>
<accession>L1JUP2</accession>
<feature type="region of interest" description="Disordered" evidence="1">
    <location>
        <begin position="1"/>
        <end position="48"/>
    </location>
</feature>
<name>L1JUP2_GUITC</name>
<dbReference type="AlphaFoldDB" id="L1JUP2"/>
<evidence type="ECO:0000313" key="4">
    <source>
        <dbReference type="Proteomes" id="UP000011087"/>
    </source>
</evidence>
<evidence type="ECO:0000256" key="1">
    <source>
        <dbReference type="SAM" id="MobiDB-lite"/>
    </source>
</evidence>
<keyword evidence="4" id="KW-1185">Reference proteome</keyword>
<organism evidence="2">
    <name type="scientific">Guillardia theta (strain CCMP2712)</name>
    <name type="common">Cryptophyte</name>
    <dbReference type="NCBI Taxonomy" id="905079"/>
    <lineage>
        <taxon>Eukaryota</taxon>
        <taxon>Cryptophyceae</taxon>
        <taxon>Pyrenomonadales</taxon>
        <taxon>Geminigeraceae</taxon>
        <taxon>Guillardia</taxon>
    </lineage>
</organism>
<dbReference type="EnsemblProtists" id="EKX52044">
    <property type="protein sequence ID" value="EKX52044"/>
    <property type="gene ID" value="GUITHDRAFT_133795"/>
</dbReference>
<protein>
    <submittedName>
        <fullName evidence="2 3">Uncharacterized protein</fullName>
    </submittedName>
</protein>
<dbReference type="HOGENOM" id="CLU_1067317_0_0_1"/>
<dbReference type="EMBL" id="JH992973">
    <property type="protein sequence ID" value="EKX52044.1"/>
    <property type="molecule type" value="Genomic_DNA"/>
</dbReference>
<dbReference type="KEGG" id="gtt:GUITHDRAFT_133795"/>
<dbReference type="PaxDb" id="55529-EKX52044"/>
<sequence>MGEAEGTGTVKGGEGGEQGVEEKRDELVQVRTGGEVGSKEVENPPAIKKGPSAAAQLKLVQFSEGIVNKEVVLGNLWRDQNTRSKEVMTDVKVVIMVLPDLRSMSCRRMLLSAGILQNPRQAQVCMEDFSLDLSNVELYIDNSRNFRVYEALGMEKRKALKSTFNEKMDAFGYYLLRACFGNTSSWCSGLGFSHKNPFLGGVFLVGEGSKIKFRSPHSPGQSSSSLCEQCAKLRKRSAASSSKNVYVKPEDEIVGMVYVPV</sequence>
<dbReference type="Proteomes" id="UP000011087">
    <property type="component" value="Unassembled WGS sequence"/>
</dbReference>
<proteinExistence type="predicted"/>
<feature type="compositionally biased region" description="Gly residues" evidence="1">
    <location>
        <begin position="9"/>
        <end position="18"/>
    </location>
</feature>
<dbReference type="RefSeq" id="XP_005839024.1">
    <property type="nucleotide sequence ID" value="XM_005838967.1"/>
</dbReference>